<feature type="domain" description="CusB-like beta-barrel" evidence="4">
    <location>
        <begin position="210"/>
        <end position="282"/>
    </location>
</feature>
<feature type="domain" description="Multidrug resistance protein MdtA-like alpha-helical hairpin" evidence="2">
    <location>
        <begin position="112"/>
        <end position="169"/>
    </location>
</feature>
<gene>
    <name evidence="6" type="ORF">DFR37_10473</name>
</gene>
<dbReference type="RefSeq" id="WP_113932953.1">
    <property type="nucleotide sequence ID" value="NZ_JACCEU010000005.1"/>
</dbReference>
<dbReference type="Gene3D" id="1.10.287.470">
    <property type="entry name" value="Helix hairpin bin"/>
    <property type="match status" value="1"/>
</dbReference>
<dbReference type="InterPro" id="IPR058625">
    <property type="entry name" value="MdtA-like_BSH"/>
</dbReference>
<dbReference type="Proteomes" id="UP000253628">
    <property type="component" value="Unassembled WGS sequence"/>
</dbReference>
<evidence type="ECO:0000313" key="6">
    <source>
        <dbReference type="EMBL" id="RBP39978.1"/>
    </source>
</evidence>
<evidence type="ECO:0000259" key="4">
    <source>
        <dbReference type="Pfam" id="PF25954"/>
    </source>
</evidence>
<evidence type="ECO:0000313" key="7">
    <source>
        <dbReference type="Proteomes" id="UP000253628"/>
    </source>
</evidence>
<keyword evidence="7" id="KW-1185">Reference proteome</keyword>
<dbReference type="Gene3D" id="2.40.50.100">
    <property type="match status" value="1"/>
</dbReference>
<dbReference type="Pfam" id="PF25917">
    <property type="entry name" value="BSH_RND"/>
    <property type="match status" value="1"/>
</dbReference>
<dbReference type="InterPro" id="IPR058637">
    <property type="entry name" value="YknX-like_C"/>
</dbReference>
<dbReference type="SUPFAM" id="SSF111369">
    <property type="entry name" value="HlyD-like secretion proteins"/>
    <property type="match status" value="1"/>
</dbReference>
<reference evidence="6 7" key="1">
    <citation type="submission" date="2018-06" db="EMBL/GenBank/DDBJ databases">
        <title>Genomic Encyclopedia of Type Strains, Phase IV (KMG-IV): sequencing the most valuable type-strain genomes for metagenomic binning, comparative biology and taxonomic classification.</title>
        <authorList>
            <person name="Goeker M."/>
        </authorList>
    </citation>
    <scope>NUCLEOTIDE SEQUENCE [LARGE SCALE GENOMIC DNA]</scope>
    <source>
        <strain evidence="6 7">DSM 25520</strain>
    </source>
</reference>
<evidence type="ECO:0000259" key="2">
    <source>
        <dbReference type="Pfam" id="PF25876"/>
    </source>
</evidence>
<proteinExistence type="inferred from homology"/>
<dbReference type="GO" id="GO:0015562">
    <property type="term" value="F:efflux transmembrane transporter activity"/>
    <property type="evidence" value="ECO:0007669"/>
    <property type="project" value="TreeGrafter"/>
</dbReference>
<dbReference type="Pfam" id="PF25876">
    <property type="entry name" value="HH_MFP_RND"/>
    <property type="match status" value="1"/>
</dbReference>
<dbReference type="InterPro" id="IPR006143">
    <property type="entry name" value="RND_pump_MFP"/>
</dbReference>
<dbReference type="EMBL" id="QNRQ01000004">
    <property type="protein sequence ID" value="RBP39978.1"/>
    <property type="molecule type" value="Genomic_DNA"/>
</dbReference>
<dbReference type="PANTHER" id="PTHR30469:SF15">
    <property type="entry name" value="HLYD FAMILY OF SECRETION PROTEINS"/>
    <property type="match status" value="1"/>
</dbReference>
<evidence type="ECO:0000259" key="5">
    <source>
        <dbReference type="Pfam" id="PF25989"/>
    </source>
</evidence>
<sequence>MKVNAAGLAAILVIGAALGVVGTRWVGGGSKTAPAAKSAAPAPAGAPAAVNVEVAPVESVLLPRGVSAVGTLRSENSVVLRPEITGRISEINVKEGGKVAKGQMLVRLDDSVVKAQLQQAQANLSLAQSQNRRAQELSSQGFISKQARDEAASQLRVQQAAVALASAQLGKTVILAPFDGLIGLRQVSVGDYVSPGADLVPIESIDPLQVDFRVPEHYLAQIRVGQPLALRLDAMPGLVREGRVGAINPLVDVGGRSILLRADVPNPDGLLRPGMFSRVQLQFADDKALMVPEAALVPSEEARYVFRIAGDRVERRQVHIGLRRSGKVEVLDGLADGDQVVVAGLQKISDGALVRIVPSAAAKAAAAANGS</sequence>
<comment type="similarity">
    <text evidence="1">Belongs to the membrane fusion protein (MFP) (TC 8.A.1) family.</text>
</comment>
<dbReference type="Pfam" id="PF25989">
    <property type="entry name" value="YknX_C"/>
    <property type="match status" value="1"/>
</dbReference>
<evidence type="ECO:0000259" key="3">
    <source>
        <dbReference type="Pfam" id="PF25917"/>
    </source>
</evidence>
<comment type="caution">
    <text evidence="6">The sequence shown here is derived from an EMBL/GenBank/DDBJ whole genome shotgun (WGS) entry which is preliminary data.</text>
</comment>
<dbReference type="OrthoDB" id="9784484at2"/>
<dbReference type="InterPro" id="IPR058792">
    <property type="entry name" value="Beta-barrel_RND_2"/>
</dbReference>
<dbReference type="Gene3D" id="2.40.30.170">
    <property type="match status" value="1"/>
</dbReference>
<protein>
    <submittedName>
        <fullName evidence="6">Membrane fusion protein (Multidrug efflux system)</fullName>
    </submittedName>
</protein>
<dbReference type="GO" id="GO:1990281">
    <property type="term" value="C:efflux pump complex"/>
    <property type="evidence" value="ECO:0007669"/>
    <property type="project" value="TreeGrafter"/>
</dbReference>
<accession>A0A366HC51</accession>
<feature type="domain" description="Multidrug resistance protein MdtA-like barrel-sandwich hybrid" evidence="3">
    <location>
        <begin position="77"/>
        <end position="197"/>
    </location>
</feature>
<dbReference type="PANTHER" id="PTHR30469">
    <property type="entry name" value="MULTIDRUG RESISTANCE PROTEIN MDTA"/>
    <property type="match status" value="1"/>
</dbReference>
<dbReference type="NCBIfam" id="TIGR01730">
    <property type="entry name" value="RND_mfp"/>
    <property type="match status" value="1"/>
</dbReference>
<feature type="domain" description="YknX-like C-terminal permuted SH3-like" evidence="5">
    <location>
        <begin position="288"/>
        <end position="355"/>
    </location>
</feature>
<evidence type="ECO:0000256" key="1">
    <source>
        <dbReference type="ARBA" id="ARBA00009477"/>
    </source>
</evidence>
<dbReference type="Pfam" id="PF25954">
    <property type="entry name" value="Beta-barrel_RND_2"/>
    <property type="match status" value="1"/>
</dbReference>
<dbReference type="AlphaFoldDB" id="A0A366HC51"/>
<organism evidence="6 7">
    <name type="scientific">Eoetvoesiella caeni</name>
    <dbReference type="NCBI Taxonomy" id="645616"/>
    <lineage>
        <taxon>Bacteria</taxon>
        <taxon>Pseudomonadati</taxon>
        <taxon>Pseudomonadota</taxon>
        <taxon>Betaproteobacteria</taxon>
        <taxon>Burkholderiales</taxon>
        <taxon>Alcaligenaceae</taxon>
        <taxon>Eoetvoesiella</taxon>
    </lineage>
</organism>
<dbReference type="InterPro" id="IPR058624">
    <property type="entry name" value="MdtA-like_HH"/>
</dbReference>
<dbReference type="Gene3D" id="2.40.420.20">
    <property type="match status" value="1"/>
</dbReference>
<name>A0A366HC51_9BURK</name>
<dbReference type="FunFam" id="2.40.30.170:FF:000010">
    <property type="entry name" value="Efflux RND transporter periplasmic adaptor subunit"/>
    <property type="match status" value="1"/>
</dbReference>